<protein>
    <recommendedName>
        <fullName evidence="3">Serine protease</fullName>
    </recommendedName>
</protein>
<dbReference type="SUPFAM" id="SSF50494">
    <property type="entry name" value="Trypsin-like serine proteases"/>
    <property type="match status" value="1"/>
</dbReference>
<sequence length="318" mass="35263">MLKKLWSKLENKRYLLIALIIVALFAFFVGWRGFAYFKAYQASQAERNSLIDQQLNFHQNILNDYGLVLRALISENEVVAERIQEEREQRLLSQLETQAANQKIAKLENDLEESKNPNLSEIISGWRPKIAKLRCQWRQGNKILSASGSAVVFSQIGDNLQPAILTSYHILAAAGSLADSCTIQLPDDSKQYSVTEENISRYSKSRDWAIINIPSPSATVYQSAATDLSRCTKEPDVGETIVILGYPSVGSKDDVTATEGIISGKDGYYLITSAKVERGNSGGAAIYAKENCYLGIPSFVNAGDIESLARILKQNIIF</sequence>
<dbReference type="Proteomes" id="UP000229615">
    <property type="component" value="Unassembled WGS sequence"/>
</dbReference>
<organism evidence="1 2">
    <name type="scientific">Candidatus Harrisonbacteria bacterium CG10_big_fil_rev_8_21_14_0_10_44_23</name>
    <dbReference type="NCBI Taxonomy" id="1974585"/>
    <lineage>
        <taxon>Bacteria</taxon>
        <taxon>Candidatus Harrisoniibacteriota</taxon>
    </lineage>
</organism>
<dbReference type="InterPro" id="IPR009003">
    <property type="entry name" value="Peptidase_S1_PA"/>
</dbReference>
<name>A0A2H0UQT1_9BACT</name>
<dbReference type="EMBL" id="PFBB01000006">
    <property type="protein sequence ID" value="PIR88748.1"/>
    <property type="molecule type" value="Genomic_DNA"/>
</dbReference>
<dbReference type="InterPro" id="IPR043504">
    <property type="entry name" value="Peptidase_S1_PA_chymotrypsin"/>
</dbReference>
<accession>A0A2H0UQT1</accession>
<dbReference type="AlphaFoldDB" id="A0A2H0UQT1"/>
<evidence type="ECO:0000313" key="1">
    <source>
        <dbReference type="EMBL" id="PIR88748.1"/>
    </source>
</evidence>
<reference evidence="2" key="1">
    <citation type="submission" date="2017-09" db="EMBL/GenBank/DDBJ databases">
        <title>Depth-based differentiation of microbial function through sediment-hosted aquifers and enrichment of novel symbionts in the deep terrestrial subsurface.</title>
        <authorList>
            <person name="Probst A.J."/>
            <person name="Ladd B."/>
            <person name="Jarett J.K."/>
            <person name="Geller-Mcgrath D.E."/>
            <person name="Sieber C.M.K."/>
            <person name="Emerson J.B."/>
            <person name="Anantharaman K."/>
            <person name="Thomas B.C."/>
            <person name="Malmstrom R."/>
            <person name="Stieglmeier M."/>
            <person name="Klingl A."/>
            <person name="Woyke T."/>
            <person name="Ryan C.M."/>
            <person name="Banfield J.F."/>
        </authorList>
    </citation>
    <scope>NUCLEOTIDE SEQUENCE [LARGE SCALE GENOMIC DNA]</scope>
</reference>
<dbReference type="Gene3D" id="2.40.10.10">
    <property type="entry name" value="Trypsin-like serine proteases"/>
    <property type="match status" value="2"/>
</dbReference>
<comment type="caution">
    <text evidence="1">The sequence shown here is derived from an EMBL/GenBank/DDBJ whole genome shotgun (WGS) entry which is preliminary data.</text>
</comment>
<dbReference type="Pfam" id="PF13365">
    <property type="entry name" value="Trypsin_2"/>
    <property type="match status" value="1"/>
</dbReference>
<gene>
    <name evidence="1" type="ORF">COU09_00585</name>
</gene>
<evidence type="ECO:0000313" key="2">
    <source>
        <dbReference type="Proteomes" id="UP000229615"/>
    </source>
</evidence>
<proteinExistence type="predicted"/>
<evidence type="ECO:0008006" key="3">
    <source>
        <dbReference type="Google" id="ProtNLM"/>
    </source>
</evidence>